<evidence type="ECO:0000313" key="2">
    <source>
        <dbReference type="EMBL" id="PHZ13724.1"/>
    </source>
</evidence>
<name>A0A2G4SYA7_RHIZD</name>
<dbReference type="InterPro" id="IPR027921">
    <property type="entry name" value="NOPCHAP1"/>
</dbReference>
<dbReference type="RefSeq" id="XP_023467432.1">
    <property type="nucleotide sequence ID" value="XM_023610770.1"/>
</dbReference>
<accession>A0A2G4SYA7</accession>
<keyword evidence="3" id="KW-1185">Reference proteome</keyword>
<dbReference type="GO" id="GO:0062064">
    <property type="term" value="F:box C/D methylation guide snoRNP complex binding"/>
    <property type="evidence" value="ECO:0007669"/>
    <property type="project" value="TreeGrafter"/>
</dbReference>
<dbReference type="STRING" id="1340429.A0A2G4SYA7"/>
<evidence type="ECO:0000256" key="1">
    <source>
        <dbReference type="SAM" id="MobiDB-lite"/>
    </source>
</evidence>
<dbReference type="AlphaFoldDB" id="A0A2G4SYA7"/>
<dbReference type="PANTHER" id="PTHR28674:SF1">
    <property type="entry name" value="NOP PROTEIN CHAPERONE 1"/>
    <property type="match status" value="1"/>
</dbReference>
<dbReference type="GO" id="GO:0000492">
    <property type="term" value="P:box C/D snoRNP assembly"/>
    <property type="evidence" value="ECO:0007669"/>
    <property type="project" value="InterPro"/>
</dbReference>
<dbReference type="Proteomes" id="UP000242254">
    <property type="component" value="Unassembled WGS sequence"/>
</dbReference>
<evidence type="ECO:0000313" key="3">
    <source>
        <dbReference type="Proteomes" id="UP000242254"/>
    </source>
</evidence>
<proteinExistence type="predicted"/>
<dbReference type="GeneID" id="35441760"/>
<organism evidence="2 3">
    <name type="scientific">Rhizopus microsporus ATCC 52813</name>
    <dbReference type="NCBI Taxonomy" id="1340429"/>
    <lineage>
        <taxon>Eukaryota</taxon>
        <taxon>Fungi</taxon>
        <taxon>Fungi incertae sedis</taxon>
        <taxon>Mucoromycota</taxon>
        <taxon>Mucoromycotina</taxon>
        <taxon>Mucoromycetes</taxon>
        <taxon>Mucorales</taxon>
        <taxon>Mucorineae</taxon>
        <taxon>Rhizopodaceae</taxon>
        <taxon>Rhizopus</taxon>
    </lineage>
</organism>
<sequence>MSKQPLNLFDMLNNDNNSNGSTNPSSTLDVLSRVQAFLPQIQQANQQLLTKDTSELNIENVNEDEEQYIEMNLGLGVYDLTNKDDGSDNEEEQEESIKLPTDTGCDKKPTIQVLNKDDSDSDSDSSKEDSDDE</sequence>
<protein>
    <submittedName>
        <fullName evidence="2">Uncharacterized protein</fullName>
    </submittedName>
</protein>
<feature type="compositionally biased region" description="Basic and acidic residues" evidence="1">
    <location>
        <begin position="124"/>
        <end position="133"/>
    </location>
</feature>
<feature type="region of interest" description="Disordered" evidence="1">
    <location>
        <begin position="78"/>
        <end position="133"/>
    </location>
</feature>
<reference evidence="2 3" key="1">
    <citation type="journal article" date="2016" name="Proc. Natl. Acad. Sci. U.S.A.">
        <title>Lipid metabolic changes in an early divergent fungus govern the establishment of a mutualistic symbiosis with endobacteria.</title>
        <authorList>
            <person name="Lastovetsky O.A."/>
            <person name="Gaspar M.L."/>
            <person name="Mondo S.J."/>
            <person name="LaButti K.M."/>
            <person name="Sandor L."/>
            <person name="Grigoriev I.V."/>
            <person name="Henry S.A."/>
            <person name="Pawlowska T.E."/>
        </authorList>
    </citation>
    <scope>NUCLEOTIDE SEQUENCE [LARGE SCALE GENOMIC DNA]</scope>
    <source>
        <strain evidence="2 3">ATCC 52813</strain>
    </source>
</reference>
<feature type="region of interest" description="Disordered" evidence="1">
    <location>
        <begin position="1"/>
        <end position="27"/>
    </location>
</feature>
<dbReference type="PANTHER" id="PTHR28674">
    <property type="entry name" value="SIMILAR TO DNA SEGMENT, CHR 10, WAYNE STATE UNIVERSITY 102,-EXPRESSED"/>
    <property type="match status" value="1"/>
</dbReference>
<dbReference type="EMBL" id="KZ303847">
    <property type="protein sequence ID" value="PHZ13724.1"/>
    <property type="molecule type" value="Genomic_DNA"/>
</dbReference>
<dbReference type="Pfam" id="PF15370">
    <property type="entry name" value="NOPCHAP1"/>
    <property type="match status" value="1"/>
</dbReference>
<gene>
    <name evidence="2" type="ORF">RHIMIDRAFT_250867</name>
</gene>